<evidence type="ECO:0000256" key="1">
    <source>
        <dbReference type="ARBA" id="ARBA00004141"/>
    </source>
</evidence>
<name>A0ABP1FVF0_9CHLO</name>
<evidence type="ECO:0000313" key="7">
    <source>
        <dbReference type="EMBL" id="CAL5223863.1"/>
    </source>
</evidence>
<reference evidence="7 8" key="1">
    <citation type="submission" date="2024-06" db="EMBL/GenBank/DDBJ databases">
        <authorList>
            <person name="Kraege A."/>
            <person name="Thomma B."/>
        </authorList>
    </citation>
    <scope>NUCLEOTIDE SEQUENCE [LARGE SCALE GENOMIC DNA]</scope>
</reference>
<keyword evidence="4 6" id="KW-0472">Membrane</keyword>
<evidence type="ECO:0000256" key="5">
    <source>
        <dbReference type="SAM" id="MobiDB-lite"/>
    </source>
</evidence>
<proteinExistence type="predicted"/>
<protein>
    <submittedName>
        <fullName evidence="7">G6450 protein</fullName>
    </submittedName>
</protein>
<dbReference type="PANTHER" id="PTHR20855:SF138">
    <property type="entry name" value="PROGESTIN AND ADIPOQ RECEPTOR FAMILY MEMBER 4"/>
    <property type="match status" value="1"/>
</dbReference>
<evidence type="ECO:0000256" key="3">
    <source>
        <dbReference type="ARBA" id="ARBA00022989"/>
    </source>
</evidence>
<feature type="transmembrane region" description="Helical" evidence="6">
    <location>
        <begin position="187"/>
        <end position="205"/>
    </location>
</feature>
<organism evidence="7 8">
    <name type="scientific">Coccomyxa viridis</name>
    <dbReference type="NCBI Taxonomy" id="1274662"/>
    <lineage>
        <taxon>Eukaryota</taxon>
        <taxon>Viridiplantae</taxon>
        <taxon>Chlorophyta</taxon>
        <taxon>core chlorophytes</taxon>
        <taxon>Trebouxiophyceae</taxon>
        <taxon>Trebouxiophyceae incertae sedis</taxon>
        <taxon>Coccomyxaceae</taxon>
        <taxon>Coccomyxa</taxon>
    </lineage>
</organism>
<dbReference type="EMBL" id="CAXHTA020000009">
    <property type="protein sequence ID" value="CAL5223863.1"/>
    <property type="molecule type" value="Genomic_DNA"/>
</dbReference>
<keyword evidence="3 6" id="KW-1133">Transmembrane helix</keyword>
<keyword evidence="8" id="KW-1185">Reference proteome</keyword>
<dbReference type="PANTHER" id="PTHR20855">
    <property type="entry name" value="ADIPOR/PROGESTIN RECEPTOR-RELATED"/>
    <property type="match status" value="1"/>
</dbReference>
<feature type="transmembrane region" description="Helical" evidence="6">
    <location>
        <begin position="119"/>
        <end position="141"/>
    </location>
</feature>
<evidence type="ECO:0000313" key="8">
    <source>
        <dbReference type="Proteomes" id="UP001497392"/>
    </source>
</evidence>
<gene>
    <name evidence="7" type="primary">g6450</name>
    <name evidence="7" type="ORF">VP750_LOCUS5522</name>
</gene>
<feature type="region of interest" description="Disordered" evidence="5">
    <location>
        <begin position="18"/>
        <end position="43"/>
    </location>
</feature>
<evidence type="ECO:0000256" key="6">
    <source>
        <dbReference type="SAM" id="Phobius"/>
    </source>
</evidence>
<comment type="caution">
    <text evidence="7">The sequence shown here is derived from an EMBL/GenBank/DDBJ whole genome shotgun (WGS) entry which is preliminary data.</text>
</comment>
<evidence type="ECO:0000256" key="4">
    <source>
        <dbReference type="ARBA" id="ARBA00023136"/>
    </source>
</evidence>
<dbReference type="Pfam" id="PF03006">
    <property type="entry name" value="HlyIII"/>
    <property type="match status" value="1"/>
</dbReference>
<keyword evidence="2 6" id="KW-0812">Transmembrane</keyword>
<dbReference type="Proteomes" id="UP001497392">
    <property type="component" value="Unassembled WGS sequence"/>
</dbReference>
<feature type="transmembrane region" description="Helical" evidence="6">
    <location>
        <begin position="153"/>
        <end position="175"/>
    </location>
</feature>
<dbReference type="InterPro" id="IPR004254">
    <property type="entry name" value="AdipoR/HlyIII-related"/>
</dbReference>
<evidence type="ECO:0000256" key="2">
    <source>
        <dbReference type="ARBA" id="ARBA00022692"/>
    </source>
</evidence>
<accession>A0ABP1FVF0</accession>
<sequence>MCAQSLEPLIFARDPKETALDAPSRSNGPSRLQKSEERCTSGLSSGCSQRLYWFDELPEVLQYNKYVRSGYRAGYSVPQCMCSIFQLHNETGNIHCHLIPAVTILVMLATQAIRPWQEAKLAFFEIVIPILLCFAGSVTYHTLMANNQNYCRWLFIDVCGVFLLFISGAHTLMYWGLYCYPWLRDSFIVAYYLAAAGCVLGGLRAKTQLQRALPMLALFGVRFACLAARVALNSGSQAACMHYAAMEASSFVGAIVNVLRVPEKWFHDSAAAAEGKRVAGLFDYWLNSHQIMHIMVTIGILNLWWGASADYQHWESHLGTCQLPGL</sequence>
<comment type="subcellular location">
    <subcellularLocation>
        <location evidence="1">Membrane</location>
        <topology evidence="1">Multi-pass membrane protein</topology>
    </subcellularLocation>
</comment>